<dbReference type="EMBL" id="CP097508">
    <property type="protein sequence ID" value="URE10713.1"/>
    <property type="molecule type" value="Genomic_DNA"/>
</dbReference>
<dbReference type="Proteomes" id="UP001055439">
    <property type="component" value="Chromosome 6"/>
</dbReference>
<accession>A0A9E7GGJ4</accession>
<proteinExistence type="predicted"/>
<feature type="compositionally biased region" description="Basic and acidic residues" evidence="1">
    <location>
        <begin position="63"/>
        <end position="81"/>
    </location>
</feature>
<sequence length="87" mass="9141">SRCVVTVSRTCYSPFAGDAPSPSFNLPHLRKPGAVVVSGGDEGPQCHFAKTTSSPTSGCARDAAPDDALRPVRSETNRRSDPSALRL</sequence>
<gene>
    <name evidence="2" type="ORF">MUK42_37451</name>
</gene>
<reference evidence="2" key="1">
    <citation type="submission" date="2022-05" db="EMBL/GenBank/DDBJ databases">
        <title>The Musa troglodytarum L. genome provides insights into the mechanism of non-climacteric behaviour and enrichment of carotenoids.</title>
        <authorList>
            <person name="Wang J."/>
        </authorList>
    </citation>
    <scope>NUCLEOTIDE SEQUENCE</scope>
    <source>
        <tissue evidence="2">Leaf</tissue>
    </source>
</reference>
<evidence type="ECO:0000313" key="3">
    <source>
        <dbReference type="Proteomes" id="UP001055439"/>
    </source>
</evidence>
<organism evidence="2 3">
    <name type="scientific">Musa troglodytarum</name>
    <name type="common">fe'i banana</name>
    <dbReference type="NCBI Taxonomy" id="320322"/>
    <lineage>
        <taxon>Eukaryota</taxon>
        <taxon>Viridiplantae</taxon>
        <taxon>Streptophyta</taxon>
        <taxon>Embryophyta</taxon>
        <taxon>Tracheophyta</taxon>
        <taxon>Spermatophyta</taxon>
        <taxon>Magnoliopsida</taxon>
        <taxon>Liliopsida</taxon>
        <taxon>Zingiberales</taxon>
        <taxon>Musaceae</taxon>
        <taxon>Musa</taxon>
    </lineage>
</organism>
<protein>
    <submittedName>
        <fullName evidence="2">Uncharacterized protein</fullName>
    </submittedName>
</protein>
<dbReference type="AlphaFoldDB" id="A0A9E7GGJ4"/>
<name>A0A9E7GGJ4_9LILI</name>
<feature type="non-terminal residue" evidence="2">
    <location>
        <position position="1"/>
    </location>
</feature>
<evidence type="ECO:0000313" key="2">
    <source>
        <dbReference type="EMBL" id="URE10713.1"/>
    </source>
</evidence>
<evidence type="ECO:0000256" key="1">
    <source>
        <dbReference type="SAM" id="MobiDB-lite"/>
    </source>
</evidence>
<keyword evidence="3" id="KW-1185">Reference proteome</keyword>
<feature type="region of interest" description="Disordered" evidence="1">
    <location>
        <begin position="46"/>
        <end position="87"/>
    </location>
</feature>